<sequence length="621" mass="72540">MITLYILLIFILYFSKGQQRYFSVDYQNHQFLLNGEPFRYISGEIHYFRIPEIYWRDRLRKIRDSGLNAIQVYIPWNYHENKRWHYNFKEKYDVVKFLKIAQEEDLFVLLRPGPYICAEWDNGGLPWWLTQNETMILRSSDKEYLKIVEKWWYMLMTRMLPLLYKNGGNILMIQIENEYGSYDVCDKKYLEFLRDLTWKILGKDVVLYTTDGASNRMLKCGTIEGVLPTVDFGTCDNEKKVFKYFELQKNYTNGGPNVNSEFYSGWFTGWGIRKWDFPNTTSIINTMTWMWNSNASFNIYMMAGGTNFEYWNGKGGDGTIDITSYDYNAPIHEDGDIGTTYKAIQEWTGKLKNWKWKPRIGGKNITRRAYGKVKVDPIKGGLNLMVENCVPRSIPLTFEAFNSPYGFLIYRTNPNIRQLSNLTISGIKDIGYISINDEYIGKINTTSYTLNVNYSGDFGIQILVENTGRQNYETIHDIKGILDNKAFFDNTTSSHWQTCYMTIEIIDKHFSRKGIDNFIKDNMVNGPTILLGSLDIIDVADTYIMLPNFTKGVVVINGYNIGRYWNAMGPQQSLYVPANILKKGSNRLVIFELEKNTLCDSEDGCFVKFIKNSLWNWNEMY</sequence>
<proteinExistence type="inferred from homology"/>
<dbReference type="WBParaSite" id="PTRK_0001263200.1">
    <property type="protein sequence ID" value="PTRK_0001263200.1"/>
    <property type="gene ID" value="PTRK_0001263200"/>
</dbReference>
<evidence type="ECO:0000256" key="8">
    <source>
        <dbReference type="SAM" id="SignalP"/>
    </source>
</evidence>
<feature type="chain" id="PRO_5005892375" evidence="8">
    <location>
        <begin position="18"/>
        <end position="621"/>
    </location>
</feature>
<dbReference type="Proteomes" id="UP000038045">
    <property type="component" value="Unplaced"/>
</dbReference>
<reference evidence="13" key="1">
    <citation type="submission" date="2017-02" db="UniProtKB">
        <authorList>
            <consortium name="WormBaseParasite"/>
        </authorList>
    </citation>
    <scope>IDENTIFICATION</scope>
</reference>
<dbReference type="Pfam" id="PF21317">
    <property type="entry name" value="BetaGal_ABD_1"/>
    <property type="match status" value="1"/>
</dbReference>
<dbReference type="SUPFAM" id="SSF51445">
    <property type="entry name" value="(Trans)glycosidases"/>
    <property type="match status" value="1"/>
</dbReference>
<dbReference type="Pfam" id="PF01301">
    <property type="entry name" value="Glyco_hydro_35"/>
    <property type="match status" value="1"/>
</dbReference>
<name>A0A0N4ZVM8_PARTI</name>
<dbReference type="AlphaFoldDB" id="A0A0N4ZVM8"/>
<dbReference type="PRINTS" id="PR00742">
    <property type="entry name" value="GLHYDRLASE35"/>
</dbReference>
<dbReference type="PANTHER" id="PTHR23421">
    <property type="entry name" value="BETA-GALACTOSIDASE RELATED"/>
    <property type="match status" value="1"/>
</dbReference>
<dbReference type="PIRSF" id="PIRSF006336">
    <property type="entry name" value="B-gal"/>
    <property type="match status" value="1"/>
</dbReference>
<organism evidence="12 13">
    <name type="scientific">Parastrongyloides trichosuri</name>
    <name type="common">Possum-specific nematode worm</name>
    <dbReference type="NCBI Taxonomy" id="131310"/>
    <lineage>
        <taxon>Eukaryota</taxon>
        <taxon>Metazoa</taxon>
        <taxon>Ecdysozoa</taxon>
        <taxon>Nematoda</taxon>
        <taxon>Chromadorea</taxon>
        <taxon>Rhabditida</taxon>
        <taxon>Tylenchina</taxon>
        <taxon>Panagrolaimomorpha</taxon>
        <taxon>Strongyloidoidea</taxon>
        <taxon>Strongyloididae</taxon>
        <taxon>Parastrongyloides</taxon>
    </lineage>
</organism>
<keyword evidence="12" id="KW-1185">Reference proteome</keyword>
<dbReference type="GO" id="GO:0005975">
    <property type="term" value="P:carbohydrate metabolic process"/>
    <property type="evidence" value="ECO:0007669"/>
    <property type="project" value="InterPro"/>
</dbReference>
<dbReference type="SUPFAM" id="SSF49785">
    <property type="entry name" value="Galactose-binding domain-like"/>
    <property type="match status" value="1"/>
</dbReference>
<protein>
    <submittedName>
        <fullName evidence="13">Glyco_hydro_35 domain-containing protein</fullName>
    </submittedName>
</protein>
<evidence type="ECO:0000259" key="9">
    <source>
        <dbReference type="Pfam" id="PF01301"/>
    </source>
</evidence>
<dbReference type="FunFam" id="3.20.20.80:FF:000017">
    <property type="entry name" value="Beta-galactosidase"/>
    <property type="match status" value="1"/>
</dbReference>
<dbReference type="Gene3D" id="3.20.20.80">
    <property type="entry name" value="Glycosidases"/>
    <property type="match status" value="1"/>
</dbReference>
<evidence type="ECO:0000256" key="5">
    <source>
        <dbReference type="ARBA" id="ARBA00023295"/>
    </source>
</evidence>
<keyword evidence="5" id="KW-0326">Glycosidase</keyword>
<evidence type="ECO:0000313" key="13">
    <source>
        <dbReference type="WBParaSite" id="PTRK_0001263200.1"/>
    </source>
</evidence>
<feature type="active site" description="Proton donor" evidence="6">
    <location>
        <position position="178"/>
    </location>
</feature>
<evidence type="ECO:0000256" key="2">
    <source>
        <dbReference type="ARBA" id="ARBA00022729"/>
    </source>
</evidence>
<dbReference type="InterPro" id="IPR048912">
    <property type="entry name" value="BetaGal1-like_ABD1"/>
</dbReference>
<evidence type="ECO:0000256" key="3">
    <source>
        <dbReference type="ARBA" id="ARBA00022801"/>
    </source>
</evidence>
<comment type="similarity">
    <text evidence="1 7">Belongs to the glycosyl hydrolase 35 family.</text>
</comment>
<evidence type="ECO:0000256" key="1">
    <source>
        <dbReference type="ARBA" id="ARBA00009809"/>
    </source>
</evidence>
<feature type="signal peptide" evidence="8">
    <location>
        <begin position="1"/>
        <end position="17"/>
    </location>
</feature>
<dbReference type="InterPro" id="IPR017853">
    <property type="entry name" value="GH"/>
</dbReference>
<keyword evidence="2 8" id="KW-0732">Signal</keyword>
<evidence type="ECO:0000259" key="10">
    <source>
        <dbReference type="Pfam" id="PF21317"/>
    </source>
</evidence>
<dbReference type="GO" id="GO:0004565">
    <property type="term" value="F:beta-galactosidase activity"/>
    <property type="evidence" value="ECO:0007669"/>
    <property type="project" value="InterPro"/>
</dbReference>
<feature type="domain" description="Beta-galactosidase 1-like first all-beta" evidence="10">
    <location>
        <begin position="395"/>
        <end position="498"/>
    </location>
</feature>
<dbReference type="InterPro" id="IPR031330">
    <property type="entry name" value="Gly_Hdrlase_35_cat"/>
</dbReference>
<evidence type="ECO:0000256" key="7">
    <source>
        <dbReference type="RuleBase" id="RU003679"/>
    </source>
</evidence>
<dbReference type="InterPro" id="IPR001944">
    <property type="entry name" value="Glycoside_Hdrlase_35"/>
</dbReference>
<evidence type="ECO:0000313" key="12">
    <source>
        <dbReference type="Proteomes" id="UP000038045"/>
    </source>
</evidence>
<dbReference type="STRING" id="131310.A0A0N4ZVM8"/>
<dbReference type="InterPro" id="IPR048913">
    <property type="entry name" value="BetaGal_gal-bd"/>
</dbReference>
<dbReference type="InterPro" id="IPR026283">
    <property type="entry name" value="B-gal_1-like"/>
</dbReference>
<dbReference type="Gene3D" id="2.60.120.260">
    <property type="entry name" value="Galactose-binding domain-like"/>
    <property type="match status" value="2"/>
</dbReference>
<evidence type="ECO:0000256" key="4">
    <source>
        <dbReference type="ARBA" id="ARBA00023180"/>
    </source>
</evidence>
<evidence type="ECO:0000259" key="11">
    <source>
        <dbReference type="Pfam" id="PF21467"/>
    </source>
</evidence>
<evidence type="ECO:0000256" key="6">
    <source>
        <dbReference type="PIRSR" id="PIRSR006336-1"/>
    </source>
</evidence>
<dbReference type="InterPro" id="IPR008979">
    <property type="entry name" value="Galactose-bd-like_sf"/>
</dbReference>
<keyword evidence="3" id="KW-0378">Hydrolase</keyword>
<feature type="active site" description="Nucleophile" evidence="6">
    <location>
        <position position="261"/>
    </location>
</feature>
<keyword evidence="4" id="KW-0325">Glycoprotein</keyword>
<feature type="domain" description="Beta-galactosidase galactose-binding" evidence="11">
    <location>
        <begin position="532"/>
        <end position="586"/>
    </location>
</feature>
<accession>A0A0N4ZVM8</accession>
<feature type="domain" description="Glycoside hydrolase 35 catalytic" evidence="9">
    <location>
        <begin position="30"/>
        <end position="349"/>
    </location>
</feature>
<dbReference type="Pfam" id="PF21467">
    <property type="entry name" value="BetaGal_gal-bd"/>
    <property type="match status" value="1"/>
</dbReference>